<dbReference type="Proteomes" id="UP000032141">
    <property type="component" value="Chromosome C2"/>
</dbReference>
<protein>
    <submittedName>
        <fullName evidence="2">Uncharacterized protein</fullName>
    </submittedName>
</protein>
<evidence type="ECO:0000313" key="3">
    <source>
        <dbReference type="Proteomes" id="UP000032141"/>
    </source>
</evidence>
<proteinExistence type="predicted"/>
<keyword evidence="3" id="KW-1185">Reference proteome</keyword>
<feature type="region of interest" description="Disordered" evidence="1">
    <location>
        <begin position="31"/>
        <end position="57"/>
    </location>
</feature>
<organism evidence="2 3">
    <name type="scientific">Brassica oleracea var. oleracea</name>
    <dbReference type="NCBI Taxonomy" id="109376"/>
    <lineage>
        <taxon>Eukaryota</taxon>
        <taxon>Viridiplantae</taxon>
        <taxon>Streptophyta</taxon>
        <taxon>Embryophyta</taxon>
        <taxon>Tracheophyta</taxon>
        <taxon>Spermatophyta</taxon>
        <taxon>Magnoliopsida</taxon>
        <taxon>eudicotyledons</taxon>
        <taxon>Gunneridae</taxon>
        <taxon>Pentapetalae</taxon>
        <taxon>rosids</taxon>
        <taxon>malvids</taxon>
        <taxon>Brassicales</taxon>
        <taxon>Brassicaceae</taxon>
        <taxon>Brassiceae</taxon>
        <taxon>Brassica</taxon>
    </lineage>
</organism>
<evidence type="ECO:0000313" key="2">
    <source>
        <dbReference type="EnsemblPlants" id="Bo2g011080.1"/>
    </source>
</evidence>
<evidence type="ECO:0000256" key="1">
    <source>
        <dbReference type="SAM" id="MobiDB-lite"/>
    </source>
</evidence>
<sequence length="57" mass="6584">MRPATCDLRLIACHRLLFVLLSRNMRPAIGRKSQVAGRRSQVARHVNEHSFSRRSQV</sequence>
<reference evidence="2" key="2">
    <citation type="submission" date="2015-03" db="UniProtKB">
        <authorList>
            <consortium name="EnsemblPlants"/>
        </authorList>
    </citation>
    <scope>IDENTIFICATION</scope>
</reference>
<reference evidence="2 3" key="1">
    <citation type="journal article" date="2014" name="Genome Biol.">
        <title>Transcriptome and methylome profiling reveals relics of genome dominance in the mesopolyploid Brassica oleracea.</title>
        <authorList>
            <person name="Parkin I.A."/>
            <person name="Koh C."/>
            <person name="Tang H."/>
            <person name="Robinson S.J."/>
            <person name="Kagale S."/>
            <person name="Clarke W.E."/>
            <person name="Town C.D."/>
            <person name="Nixon J."/>
            <person name="Krishnakumar V."/>
            <person name="Bidwell S.L."/>
            <person name="Denoeud F."/>
            <person name="Belcram H."/>
            <person name="Links M.G."/>
            <person name="Just J."/>
            <person name="Clarke C."/>
            <person name="Bender T."/>
            <person name="Huebert T."/>
            <person name="Mason A.S."/>
            <person name="Pires J.C."/>
            <person name="Barker G."/>
            <person name="Moore J."/>
            <person name="Walley P.G."/>
            <person name="Manoli S."/>
            <person name="Batley J."/>
            <person name="Edwards D."/>
            <person name="Nelson M.N."/>
            <person name="Wang X."/>
            <person name="Paterson A.H."/>
            <person name="King G."/>
            <person name="Bancroft I."/>
            <person name="Chalhoub B."/>
            <person name="Sharpe A.G."/>
        </authorList>
    </citation>
    <scope>NUCLEOTIDE SEQUENCE</scope>
    <source>
        <strain evidence="2 3">cv. TO1000</strain>
    </source>
</reference>
<dbReference type="Gramene" id="Bo2g011080.1">
    <property type="protein sequence ID" value="Bo2g011080.1"/>
    <property type="gene ID" value="Bo2g011080"/>
</dbReference>
<dbReference type="AlphaFoldDB" id="A0A0D3AIS5"/>
<accession>A0A0D3AIS5</accession>
<name>A0A0D3AIS5_BRAOL</name>
<dbReference type="HOGENOM" id="CLU_2999238_0_0_1"/>
<dbReference type="EnsemblPlants" id="Bo2g011080.1">
    <property type="protein sequence ID" value="Bo2g011080.1"/>
    <property type="gene ID" value="Bo2g011080"/>
</dbReference>